<evidence type="ECO:0000313" key="6">
    <source>
        <dbReference type="Proteomes" id="UP000305921"/>
    </source>
</evidence>
<feature type="chain" id="PRO_5038968464" evidence="3">
    <location>
        <begin position="22"/>
        <end position="163"/>
    </location>
</feature>
<evidence type="ECO:0000259" key="4">
    <source>
        <dbReference type="Pfam" id="PF11611"/>
    </source>
</evidence>
<dbReference type="InterPro" id="IPR029051">
    <property type="entry name" value="DUF4352"/>
</dbReference>
<dbReference type="AlphaFoldDB" id="A0A5R9DWK6"/>
<dbReference type="RefSeq" id="WP_138051372.1">
    <property type="nucleotide sequence ID" value="NZ_VAWE01000001.1"/>
</dbReference>
<dbReference type="Gene3D" id="2.60.40.1240">
    <property type="match status" value="1"/>
</dbReference>
<feature type="signal peptide" evidence="3">
    <location>
        <begin position="1"/>
        <end position="21"/>
    </location>
</feature>
<reference evidence="5 6" key="1">
    <citation type="submission" date="2019-05" db="EMBL/GenBank/DDBJ databases">
        <title>Streptomyces marianii sp. nov., a novel marine actinomycete from southern coast of India.</title>
        <authorList>
            <person name="Iniyan A.M."/>
            <person name="Wink J."/>
            <person name="Ramprasad E."/>
            <person name="Ramana C.V."/>
            <person name="Bunk B."/>
            <person name="Sproer C."/>
            <person name="Joseph F.-J.R.S."/>
            <person name="Vincent S.G.P."/>
        </authorList>
    </citation>
    <scope>NUCLEOTIDE SEQUENCE [LARGE SCALE GENOMIC DNA]</scope>
    <source>
        <strain evidence="5 6">ICN19</strain>
    </source>
</reference>
<dbReference type="Proteomes" id="UP000305921">
    <property type="component" value="Unassembled WGS sequence"/>
</dbReference>
<feature type="compositionally biased region" description="Low complexity" evidence="2">
    <location>
        <begin position="28"/>
        <end position="42"/>
    </location>
</feature>
<sequence length="163" mass="16603">MKKTGPALLAVLTVLALPACGPTVGQNSPDSGSGKGASSAPAQNGPRSEQPKEGDTPVDLFARKTAFTPGVLHDDGDYTSVLVTVSNNGDKEISVNPLYFSLTDTAGTKHTAALAVDKNQIGTVKLAPGEKASGTITGKGDFTARYVTYTDGILGDPVRATVG</sequence>
<protein>
    <submittedName>
        <fullName evidence="5">DUF4352 domain-containing protein</fullName>
    </submittedName>
</protein>
<comment type="caution">
    <text evidence="5">The sequence shown here is derived from an EMBL/GenBank/DDBJ whole genome shotgun (WGS) entry which is preliminary data.</text>
</comment>
<keyword evidence="1 3" id="KW-0732">Signal</keyword>
<dbReference type="EMBL" id="VAWE01000001">
    <property type="protein sequence ID" value="TLQ41960.1"/>
    <property type="molecule type" value="Genomic_DNA"/>
</dbReference>
<organism evidence="5 6">
    <name type="scientific">Streptomyces marianii</name>
    <dbReference type="NCBI Taxonomy" id="1817406"/>
    <lineage>
        <taxon>Bacteria</taxon>
        <taxon>Bacillati</taxon>
        <taxon>Actinomycetota</taxon>
        <taxon>Actinomycetes</taxon>
        <taxon>Kitasatosporales</taxon>
        <taxon>Streptomycetaceae</taxon>
        <taxon>Streptomyces</taxon>
    </lineage>
</organism>
<accession>A0A5R9DWK6</accession>
<evidence type="ECO:0000256" key="2">
    <source>
        <dbReference type="SAM" id="MobiDB-lite"/>
    </source>
</evidence>
<evidence type="ECO:0000256" key="3">
    <source>
        <dbReference type="SAM" id="SignalP"/>
    </source>
</evidence>
<feature type="region of interest" description="Disordered" evidence="2">
    <location>
        <begin position="21"/>
        <end position="60"/>
    </location>
</feature>
<proteinExistence type="predicted"/>
<evidence type="ECO:0000313" key="5">
    <source>
        <dbReference type="EMBL" id="TLQ41960.1"/>
    </source>
</evidence>
<keyword evidence="6" id="KW-1185">Reference proteome</keyword>
<dbReference type="Pfam" id="PF11611">
    <property type="entry name" value="DUF4352"/>
    <property type="match status" value="1"/>
</dbReference>
<dbReference type="InterPro" id="IPR029050">
    <property type="entry name" value="Immunoprotect_excell_Ig-like"/>
</dbReference>
<feature type="domain" description="DUF4352" evidence="4">
    <location>
        <begin position="73"/>
        <end position="137"/>
    </location>
</feature>
<evidence type="ECO:0000256" key="1">
    <source>
        <dbReference type="ARBA" id="ARBA00022729"/>
    </source>
</evidence>
<dbReference type="OrthoDB" id="3482269at2"/>
<name>A0A5R9DWK6_9ACTN</name>
<gene>
    <name evidence="5" type="ORF">FEF34_00520</name>
</gene>